<dbReference type="Proteomes" id="UP000039865">
    <property type="component" value="Unassembled WGS sequence"/>
</dbReference>
<dbReference type="OrthoDB" id="10539828at2759"/>
<dbReference type="Gene3D" id="2.130.10.10">
    <property type="entry name" value="YVTN repeat-like/Quinoprotein amine dehydrogenase"/>
    <property type="match status" value="2"/>
</dbReference>
<accession>A0A078AKG2</accession>
<dbReference type="Pfam" id="PF00400">
    <property type="entry name" value="WD40"/>
    <property type="match status" value="2"/>
</dbReference>
<dbReference type="PANTHER" id="PTHR19848">
    <property type="entry name" value="WD40 REPEAT PROTEIN"/>
    <property type="match status" value="1"/>
</dbReference>
<evidence type="ECO:0000313" key="5">
    <source>
        <dbReference type="EMBL" id="CDW81313.1"/>
    </source>
</evidence>
<dbReference type="EMBL" id="CCKQ01009805">
    <property type="protein sequence ID" value="CDW81313.1"/>
    <property type="molecule type" value="Genomic_DNA"/>
</dbReference>
<evidence type="ECO:0000256" key="4">
    <source>
        <dbReference type="SAM" id="MobiDB-lite"/>
    </source>
</evidence>
<dbReference type="AlphaFoldDB" id="A0A078AKG2"/>
<dbReference type="InterPro" id="IPR001680">
    <property type="entry name" value="WD40_rpt"/>
</dbReference>
<evidence type="ECO:0000313" key="6">
    <source>
        <dbReference type="Proteomes" id="UP000039865"/>
    </source>
</evidence>
<keyword evidence="6" id="KW-1185">Reference proteome</keyword>
<evidence type="ECO:0000256" key="1">
    <source>
        <dbReference type="ARBA" id="ARBA00022574"/>
    </source>
</evidence>
<reference evidence="5 6" key="1">
    <citation type="submission" date="2014-06" db="EMBL/GenBank/DDBJ databases">
        <authorList>
            <person name="Swart Estienne"/>
        </authorList>
    </citation>
    <scope>NUCLEOTIDE SEQUENCE [LARGE SCALE GENOMIC DNA]</scope>
    <source>
        <strain evidence="5 6">130c</strain>
    </source>
</reference>
<feature type="compositionally biased region" description="Acidic residues" evidence="4">
    <location>
        <begin position="494"/>
        <end position="503"/>
    </location>
</feature>
<sequence length="617" mass="70632">MGAVCYKPKPATITQADILKALNDKHLKDCITEPDGVKTLKTDEQYSNNLLTFGTITQIHNYDTNDLTLTQQSNQKKQRRRSRLANLNPNFGGLGQLELNILTYYGCKDEIYETLTMMSRKSLYFLKRNYKSIEANPKIRHANERIKFIYTKQIEEHTSGVNQLIRINDKELVTASDDCFMKFWTSNNMKAETSIPTETITCIAVTGGTNPKQKDILVAGCHSGNLLIVSTITKSKKEQINNAHYNLIRVIVSLEALKNKYFVTADVCGIVKVWTSSFKPTEVMEIQQDGAISYNSMIEVMDILPKRQSYEDTAIIACALKSQKINIILLIPHSASYQLIKTLKTQQKPTCLIQLTNKHLAIAVGSLKEESCIEVHDVLKSKLMSNLKVHKDMIDSMLKLEFRPEKTKSTNPYITWFLSASRDRQIVLWKLIDGKIMKRCTQPVLQGSPTNKSTLQQTLTKQFEGNRSGTHKGLEKKRQSQPKQSKKKRRGSQEDDEDEDNDEDFNRNRDEDSDFDANERDAILSQTQKFGQNEEDKRDLQSQRLNSEFGENSFSTQQQLMLQTQYLKMQESLMVEHYYSFDSGHKDFIRSMAQINNGNTLVTASEDKLIKLFTITF</sequence>
<dbReference type="SUPFAM" id="SSF50978">
    <property type="entry name" value="WD40 repeat-like"/>
    <property type="match status" value="1"/>
</dbReference>
<name>A0A078AKG2_STYLE</name>
<dbReference type="SMART" id="SM00320">
    <property type="entry name" value="WD40"/>
    <property type="match status" value="4"/>
</dbReference>
<evidence type="ECO:0000256" key="3">
    <source>
        <dbReference type="PROSITE-ProRule" id="PRU00221"/>
    </source>
</evidence>
<organism evidence="5 6">
    <name type="scientific">Stylonychia lemnae</name>
    <name type="common">Ciliate</name>
    <dbReference type="NCBI Taxonomy" id="5949"/>
    <lineage>
        <taxon>Eukaryota</taxon>
        <taxon>Sar</taxon>
        <taxon>Alveolata</taxon>
        <taxon>Ciliophora</taxon>
        <taxon>Intramacronucleata</taxon>
        <taxon>Spirotrichea</taxon>
        <taxon>Stichotrichia</taxon>
        <taxon>Sporadotrichida</taxon>
        <taxon>Oxytrichidae</taxon>
        <taxon>Stylonychinae</taxon>
        <taxon>Stylonychia</taxon>
    </lineage>
</organism>
<feature type="repeat" description="WD" evidence="3">
    <location>
        <begin position="582"/>
        <end position="617"/>
    </location>
</feature>
<dbReference type="PROSITE" id="PS50082">
    <property type="entry name" value="WD_REPEATS_2"/>
    <property type="match status" value="1"/>
</dbReference>
<gene>
    <name evidence="5" type="primary">Contig13509.g14420</name>
    <name evidence="5" type="ORF">STYLEM_10328</name>
</gene>
<dbReference type="InterPro" id="IPR036322">
    <property type="entry name" value="WD40_repeat_dom_sf"/>
</dbReference>
<dbReference type="PROSITE" id="PS50294">
    <property type="entry name" value="WD_REPEATS_REGION"/>
    <property type="match status" value="1"/>
</dbReference>
<feature type="region of interest" description="Disordered" evidence="4">
    <location>
        <begin position="463"/>
        <end position="518"/>
    </location>
</feature>
<dbReference type="PANTHER" id="PTHR19848:SF8">
    <property type="entry name" value="F-BOX AND WD REPEAT DOMAIN CONTAINING 7"/>
    <property type="match status" value="1"/>
</dbReference>
<keyword evidence="1 3" id="KW-0853">WD repeat</keyword>
<dbReference type="InterPro" id="IPR015943">
    <property type="entry name" value="WD40/YVTN_repeat-like_dom_sf"/>
</dbReference>
<evidence type="ECO:0000256" key="2">
    <source>
        <dbReference type="ARBA" id="ARBA00022737"/>
    </source>
</evidence>
<proteinExistence type="predicted"/>
<dbReference type="InParanoid" id="A0A078AKG2"/>
<keyword evidence="2" id="KW-0677">Repeat</keyword>
<protein>
    <submittedName>
        <fullName evidence="5">Wd-repeat protein</fullName>
    </submittedName>
</protein>